<feature type="transmembrane region" description="Helical" evidence="3">
    <location>
        <begin position="145"/>
        <end position="166"/>
    </location>
</feature>
<sequence>MNNQRLHLLVLSGILLATMIVCSQITIPLPIVPLTMQTFAIGLVASLLPVIDSFTVLCIYLIMGAVGLPVFAGFSGGLAVFTGPTAGYLYSFPIMCIVIGAILKYWGKNYLSLLTANIIGMFVGLIMGSLWMIPNLHLSLKAALMTGTIPFIIPGIIKVLLVVVIAQRLQGVVQKQLAK</sequence>
<accession>A0A0R2G6Q8</accession>
<reference evidence="4 5" key="1">
    <citation type="journal article" date="2015" name="Genome Announc.">
        <title>Expanding the biotechnology potential of lactobacilli through comparative genomics of 213 strains and associated genera.</title>
        <authorList>
            <person name="Sun Z."/>
            <person name="Harris H.M."/>
            <person name="McCann A."/>
            <person name="Guo C."/>
            <person name="Argimon S."/>
            <person name="Zhang W."/>
            <person name="Yang X."/>
            <person name="Jeffery I.B."/>
            <person name="Cooney J.C."/>
            <person name="Kagawa T.F."/>
            <person name="Liu W."/>
            <person name="Song Y."/>
            <person name="Salvetti E."/>
            <person name="Wrobel A."/>
            <person name="Rasinkangas P."/>
            <person name="Parkhill J."/>
            <person name="Rea M.C."/>
            <person name="O'Sullivan O."/>
            <person name="Ritari J."/>
            <person name="Douillard F.P."/>
            <person name="Paul Ross R."/>
            <person name="Yang R."/>
            <person name="Briner A.E."/>
            <person name="Felis G.E."/>
            <person name="de Vos W.M."/>
            <person name="Barrangou R."/>
            <person name="Klaenhammer T.R."/>
            <person name="Caufield P.W."/>
            <person name="Cui Y."/>
            <person name="Zhang H."/>
            <person name="O'Toole P.W."/>
        </authorList>
    </citation>
    <scope>NUCLEOTIDE SEQUENCE [LARGE SCALE GENOMIC DNA]</scope>
    <source>
        <strain evidence="4 5">ATCC 27304</strain>
    </source>
</reference>
<keyword evidence="2 3" id="KW-0472">Membrane</keyword>
<dbReference type="RefSeq" id="WP_056990388.1">
    <property type="nucleotide sequence ID" value="NZ_JATAAJ010000003.1"/>
</dbReference>
<dbReference type="Gene3D" id="1.10.1760.20">
    <property type="match status" value="1"/>
</dbReference>
<feature type="transmembrane region" description="Helical" evidence="3">
    <location>
        <begin position="58"/>
        <end position="81"/>
    </location>
</feature>
<protein>
    <recommendedName>
        <fullName evidence="2">Biotin transporter</fullName>
    </recommendedName>
</protein>
<dbReference type="EMBL" id="JQAR01000002">
    <property type="protein sequence ID" value="KRN33095.1"/>
    <property type="molecule type" value="Genomic_DNA"/>
</dbReference>
<keyword evidence="3" id="KW-0812">Transmembrane</keyword>
<dbReference type="PANTHER" id="PTHR34295">
    <property type="entry name" value="BIOTIN TRANSPORTER BIOY"/>
    <property type="match status" value="1"/>
</dbReference>
<keyword evidence="3" id="KW-1133">Transmembrane helix</keyword>
<dbReference type="AlphaFoldDB" id="A0A0R2G6Q8"/>
<dbReference type="Pfam" id="PF02632">
    <property type="entry name" value="BioY"/>
    <property type="match status" value="1"/>
</dbReference>
<evidence type="ECO:0000313" key="4">
    <source>
        <dbReference type="EMBL" id="KRN33095.1"/>
    </source>
</evidence>
<comment type="similarity">
    <text evidence="1 2">Belongs to the BioY family.</text>
</comment>
<keyword evidence="2" id="KW-0813">Transport</keyword>
<comment type="subcellular location">
    <subcellularLocation>
        <location evidence="2">Cell membrane</location>
        <topology evidence="2">Multi-pass membrane protein</topology>
    </subcellularLocation>
</comment>
<dbReference type="PATRIC" id="fig|1618.3.peg.836"/>
<dbReference type="GO" id="GO:0015225">
    <property type="term" value="F:biotin transmembrane transporter activity"/>
    <property type="evidence" value="ECO:0007669"/>
    <property type="project" value="UniProtKB-UniRule"/>
</dbReference>
<gene>
    <name evidence="4" type="ORF">IV36_GL000828</name>
</gene>
<evidence type="ECO:0000313" key="5">
    <source>
        <dbReference type="Proteomes" id="UP000051727"/>
    </source>
</evidence>
<dbReference type="InterPro" id="IPR003784">
    <property type="entry name" value="BioY"/>
</dbReference>
<name>A0A0R2G6Q8_9LACO</name>
<feature type="transmembrane region" description="Helical" evidence="3">
    <location>
        <begin position="87"/>
        <end position="106"/>
    </location>
</feature>
<organism evidence="4 5">
    <name type="scientific">Liquorilactobacillus mali</name>
    <dbReference type="NCBI Taxonomy" id="1618"/>
    <lineage>
        <taxon>Bacteria</taxon>
        <taxon>Bacillati</taxon>
        <taxon>Bacillota</taxon>
        <taxon>Bacilli</taxon>
        <taxon>Lactobacillales</taxon>
        <taxon>Lactobacillaceae</taxon>
        <taxon>Liquorilactobacillus</taxon>
    </lineage>
</organism>
<dbReference type="STRING" id="1618.IV36_GL000828"/>
<feature type="transmembrane region" description="Helical" evidence="3">
    <location>
        <begin position="113"/>
        <end position="133"/>
    </location>
</feature>
<dbReference type="OrthoDB" id="9803495at2"/>
<feature type="transmembrane region" description="Helical" evidence="3">
    <location>
        <begin position="32"/>
        <end position="51"/>
    </location>
</feature>
<dbReference type="PANTHER" id="PTHR34295:SF1">
    <property type="entry name" value="BIOTIN TRANSPORTER BIOY"/>
    <property type="match status" value="1"/>
</dbReference>
<evidence type="ECO:0000256" key="3">
    <source>
        <dbReference type="SAM" id="Phobius"/>
    </source>
</evidence>
<dbReference type="PIRSF" id="PIRSF016661">
    <property type="entry name" value="BioY"/>
    <property type="match status" value="1"/>
</dbReference>
<evidence type="ECO:0000256" key="2">
    <source>
        <dbReference type="PIRNR" id="PIRNR016661"/>
    </source>
</evidence>
<dbReference type="GO" id="GO:0005886">
    <property type="term" value="C:plasma membrane"/>
    <property type="evidence" value="ECO:0007669"/>
    <property type="project" value="UniProtKB-SubCell"/>
</dbReference>
<keyword evidence="2" id="KW-1003">Cell membrane</keyword>
<comment type="caution">
    <text evidence="4">The sequence shown here is derived from an EMBL/GenBank/DDBJ whole genome shotgun (WGS) entry which is preliminary data.</text>
</comment>
<proteinExistence type="inferred from homology"/>
<dbReference type="Proteomes" id="UP000051727">
    <property type="component" value="Unassembled WGS sequence"/>
</dbReference>
<evidence type="ECO:0000256" key="1">
    <source>
        <dbReference type="ARBA" id="ARBA00010692"/>
    </source>
</evidence>